<sequence length="108" mass="11119">TSRSFAETLRGIIAELDGAEPSHTALNRAAIDVDRLGRHLGGLGLANDREIGRAFTGAIAALASAHPVAQDKRADAVGRALAELRAALAHAENGQAHPPSGEADAERP</sequence>
<feature type="region of interest" description="Disordered" evidence="1">
    <location>
        <begin position="88"/>
        <end position="108"/>
    </location>
</feature>
<dbReference type="AlphaFoldDB" id="A0A6J4MXQ6"/>
<dbReference type="EMBL" id="CADCTV010000880">
    <property type="protein sequence ID" value="CAA9367290.1"/>
    <property type="molecule type" value="Genomic_DNA"/>
</dbReference>
<feature type="non-terminal residue" evidence="2">
    <location>
        <position position="1"/>
    </location>
</feature>
<proteinExistence type="predicted"/>
<accession>A0A6J4MXQ6</accession>
<gene>
    <name evidence="2" type="ORF">AVDCRST_MAG89-4221</name>
</gene>
<organism evidence="2">
    <name type="scientific">uncultured Gemmatimonadota bacterium</name>
    <dbReference type="NCBI Taxonomy" id="203437"/>
    <lineage>
        <taxon>Bacteria</taxon>
        <taxon>Pseudomonadati</taxon>
        <taxon>Gemmatimonadota</taxon>
        <taxon>environmental samples</taxon>
    </lineage>
</organism>
<name>A0A6J4MXQ6_9BACT</name>
<reference evidence="2" key="1">
    <citation type="submission" date="2020-02" db="EMBL/GenBank/DDBJ databases">
        <authorList>
            <person name="Meier V. D."/>
        </authorList>
    </citation>
    <scope>NUCLEOTIDE SEQUENCE</scope>
    <source>
        <strain evidence="2">AVDCRST_MAG89</strain>
    </source>
</reference>
<evidence type="ECO:0000313" key="2">
    <source>
        <dbReference type="EMBL" id="CAA9367290.1"/>
    </source>
</evidence>
<evidence type="ECO:0000256" key="1">
    <source>
        <dbReference type="SAM" id="MobiDB-lite"/>
    </source>
</evidence>
<protein>
    <submittedName>
        <fullName evidence="2">Uncharacterized protein</fullName>
    </submittedName>
</protein>